<dbReference type="Proteomes" id="UP001301769">
    <property type="component" value="Unassembled WGS sequence"/>
</dbReference>
<feature type="region of interest" description="Disordered" evidence="1">
    <location>
        <begin position="789"/>
        <end position="808"/>
    </location>
</feature>
<feature type="compositionally biased region" description="Basic and acidic residues" evidence="1">
    <location>
        <begin position="484"/>
        <end position="501"/>
    </location>
</feature>
<name>A0AAN7BCG7_9PEZI</name>
<feature type="region of interest" description="Disordered" evidence="1">
    <location>
        <begin position="552"/>
        <end position="591"/>
    </location>
</feature>
<dbReference type="EMBL" id="MU858075">
    <property type="protein sequence ID" value="KAK4215890.1"/>
    <property type="molecule type" value="Genomic_DNA"/>
</dbReference>
<feature type="compositionally biased region" description="Basic residues" evidence="1">
    <location>
        <begin position="457"/>
        <end position="467"/>
    </location>
</feature>
<feature type="region of interest" description="Disordered" evidence="1">
    <location>
        <begin position="649"/>
        <end position="705"/>
    </location>
</feature>
<feature type="compositionally biased region" description="Basic residues" evidence="1">
    <location>
        <begin position="121"/>
        <end position="131"/>
    </location>
</feature>
<gene>
    <name evidence="2" type="ORF">QBC37DRAFT_116141</name>
</gene>
<feature type="region of interest" description="Disordered" evidence="1">
    <location>
        <begin position="1"/>
        <end position="183"/>
    </location>
</feature>
<feature type="compositionally biased region" description="Basic residues" evidence="1">
    <location>
        <begin position="47"/>
        <end position="61"/>
    </location>
</feature>
<feature type="compositionally biased region" description="Low complexity" evidence="1">
    <location>
        <begin position="1"/>
        <end position="13"/>
    </location>
</feature>
<evidence type="ECO:0000313" key="2">
    <source>
        <dbReference type="EMBL" id="KAK4215890.1"/>
    </source>
</evidence>
<comment type="caution">
    <text evidence="2">The sequence shown here is derived from an EMBL/GenBank/DDBJ whole genome shotgun (WGS) entry which is preliminary data.</text>
</comment>
<dbReference type="AlphaFoldDB" id="A0AAN7BCG7"/>
<feature type="compositionally biased region" description="Basic and acidic residues" evidence="1">
    <location>
        <begin position="145"/>
        <end position="155"/>
    </location>
</feature>
<feature type="region of interest" description="Disordered" evidence="1">
    <location>
        <begin position="198"/>
        <end position="532"/>
    </location>
</feature>
<feature type="compositionally biased region" description="Basic and acidic residues" evidence="1">
    <location>
        <begin position="321"/>
        <end position="334"/>
    </location>
</feature>
<organism evidence="2 3">
    <name type="scientific">Rhypophila decipiens</name>
    <dbReference type="NCBI Taxonomy" id="261697"/>
    <lineage>
        <taxon>Eukaryota</taxon>
        <taxon>Fungi</taxon>
        <taxon>Dikarya</taxon>
        <taxon>Ascomycota</taxon>
        <taxon>Pezizomycotina</taxon>
        <taxon>Sordariomycetes</taxon>
        <taxon>Sordariomycetidae</taxon>
        <taxon>Sordariales</taxon>
        <taxon>Naviculisporaceae</taxon>
        <taxon>Rhypophila</taxon>
    </lineage>
</organism>
<reference evidence="2" key="2">
    <citation type="submission" date="2023-05" db="EMBL/GenBank/DDBJ databases">
        <authorList>
            <consortium name="Lawrence Berkeley National Laboratory"/>
            <person name="Steindorff A."/>
            <person name="Hensen N."/>
            <person name="Bonometti L."/>
            <person name="Westerberg I."/>
            <person name="Brannstrom I.O."/>
            <person name="Guillou S."/>
            <person name="Cros-Aarteil S."/>
            <person name="Calhoun S."/>
            <person name="Haridas S."/>
            <person name="Kuo A."/>
            <person name="Mondo S."/>
            <person name="Pangilinan J."/>
            <person name="Riley R."/>
            <person name="Labutti K."/>
            <person name="Andreopoulos B."/>
            <person name="Lipzen A."/>
            <person name="Chen C."/>
            <person name="Yanf M."/>
            <person name="Daum C."/>
            <person name="Ng V."/>
            <person name="Clum A."/>
            <person name="Ohm R."/>
            <person name="Martin F."/>
            <person name="Silar P."/>
            <person name="Natvig D."/>
            <person name="Lalanne C."/>
            <person name="Gautier V."/>
            <person name="Ament-Velasquez S.L."/>
            <person name="Kruys A."/>
            <person name="Hutchinson M.I."/>
            <person name="Powell A.J."/>
            <person name="Barry K."/>
            <person name="Miller A.N."/>
            <person name="Grigoriev I.V."/>
            <person name="Debuchy R."/>
            <person name="Gladieux P."/>
            <person name="Thoren M.H."/>
            <person name="Johannesson H."/>
        </authorList>
    </citation>
    <scope>NUCLEOTIDE SEQUENCE</scope>
    <source>
        <strain evidence="2">PSN293</strain>
    </source>
</reference>
<sequence length="861" mass="95407">MDPPSNNDDTTTTEYDSGGSEGVDYAYEGKQVAALRRGSIESSASQRKIRKDNRSPRRKTSPPRAAKARTTPPTTTTTRCVCGGGAGGRARESDGDSDATVSTDRTSSESDTEDEDGPGKRLSRPRRRRASGLRGGGGDSDDVEEDRRHCDGRCCDRRKKTRKNSTTTNASKKSAAAKKTPYIEEYPEEIRPVVLLKEHKLPRGSFSNSTTTDSNAKRLLRGTEDHAQMSSSLGKIQSMGKRPPWNSSSSAAVREEGQHHEQQQHSSHSSEKQQQHRRRRRHHAGHGQQHGATKPPRHEGERPSSSSDFDSDSASDSSPAQRDRDMVRDRDRRPSIVRRNSRQQAERGAEMMPSAVAARSSAARNHSSSPKYSSSWPLQQRGGDASSSYDRDYSRRHQHHRIITQEPEQIDLDPLRGGGGGGYESGDESDDIFTGEFEFDETTHRRLPRRPPSPPPAHHHHHRQPHPHRAEHVLHRQPSAQLRSLREQPREEEYTDEEPRRRPPGQGRPVKPPRPPVARTVVTNRPSMGALDQGIDIDRAGTYAAEPCDIWRGRPEDWESPYSGESSDHEEEDDYDYQYRSSGEGAGGGYGSRHGGIGYDTMMLLEGGRRQRGSAYGYERCSSPQLLPPRRSGDLRSVFSLGFSRRRDLSPAPTTFSGRRSSRAWDAADEHGGGMLLEPPAPSIRGGGGGGRRAARAPSRAPTERSRWTVMAPAFEDRHQHAYTYEEDYGYGGYGYGGYGYPYYGENDYGVPYSPPPAPFAAPEEETFDADGYYSYGSGYGPSIRVQAPSPPAGGSGLTAPPPLRRGYRGMPTAMTEEEEMEYGYYGRASSRGLLSPVPTRTAAARFNFDKSWSELSRLLL</sequence>
<feature type="compositionally biased region" description="Low complexity" evidence="1">
    <location>
        <begin position="164"/>
        <end position="183"/>
    </location>
</feature>
<protein>
    <submittedName>
        <fullName evidence="2">Uncharacterized protein</fullName>
    </submittedName>
</protein>
<feature type="compositionally biased region" description="Low complexity" evidence="1">
    <location>
        <begin position="517"/>
        <end position="526"/>
    </location>
</feature>
<feature type="compositionally biased region" description="Low complexity" evidence="1">
    <location>
        <begin position="354"/>
        <end position="388"/>
    </location>
</feature>
<reference evidence="2" key="1">
    <citation type="journal article" date="2023" name="Mol. Phylogenet. Evol.">
        <title>Genome-scale phylogeny and comparative genomics of the fungal order Sordariales.</title>
        <authorList>
            <person name="Hensen N."/>
            <person name="Bonometti L."/>
            <person name="Westerberg I."/>
            <person name="Brannstrom I.O."/>
            <person name="Guillou S."/>
            <person name="Cros-Aarteil S."/>
            <person name="Calhoun S."/>
            <person name="Haridas S."/>
            <person name="Kuo A."/>
            <person name="Mondo S."/>
            <person name="Pangilinan J."/>
            <person name="Riley R."/>
            <person name="LaButti K."/>
            <person name="Andreopoulos B."/>
            <person name="Lipzen A."/>
            <person name="Chen C."/>
            <person name="Yan M."/>
            <person name="Daum C."/>
            <person name="Ng V."/>
            <person name="Clum A."/>
            <person name="Steindorff A."/>
            <person name="Ohm R.A."/>
            <person name="Martin F."/>
            <person name="Silar P."/>
            <person name="Natvig D.O."/>
            <person name="Lalanne C."/>
            <person name="Gautier V."/>
            <person name="Ament-Velasquez S.L."/>
            <person name="Kruys A."/>
            <person name="Hutchinson M.I."/>
            <person name="Powell A.J."/>
            <person name="Barry K."/>
            <person name="Miller A.N."/>
            <person name="Grigoriev I.V."/>
            <person name="Debuchy R."/>
            <person name="Gladieux P."/>
            <person name="Hiltunen Thoren M."/>
            <person name="Johannesson H."/>
        </authorList>
    </citation>
    <scope>NUCLEOTIDE SEQUENCE</scope>
    <source>
        <strain evidence="2">PSN293</strain>
    </source>
</reference>
<evidence type="ECO:0000313" key="3">
    <source>
        <dbReference type="Proteomes" id="UP001301769"/>
    </source>
</evidence>
<accession>A0AAN7BCG7</accession>
<proteinExistence type="predicted"/>
<feature type="compositionally biased region" description="Basic residues" evidence="1">
    <location>
        <begin position="275"/>
        <end position="285"/>
    </location>
</feature>
<feature type="compositionally biased region" description="Polar residues" evidence="1">
    <location>
        <begin position="205"/>
        <end position="214"/>
    </location>
</feature>
<feature type="compositionally biased region" description="Acidic residues" evidence="1">
    <location>
        <begin position="425"/>
        <end position="440"/>
    </location>
</feature>
<keyword evidence="3" id="KW-1185">Reference proteome</keyword>
<feature type="compositionally biased region" description="Low complexity" evidence="1">
    <location>
        <begin position="304"/>
        <end position="318"/>
    </location>
</feature>
<evidence type="ECO:0000256" key="1">
    <source>
        <dbReference type="SAM" id="MobiDB-lite"/>
    </source>
</evidence>
<feature type="compositionally biased region" description="Basic and acidic residues" evidence="1">
    <location>
        <begin position="253"/>
        <end position="274"/>
    </location>
</feature>
<feature type="compositionally biased region" description="Low complexity" evidence="1">
    <location>
        <begin position="62"/>
        <end position="81"/>
    </location>
</feature>